<feature type="compositionally biased region" description="Polar residues" evidence="2">
    <location>
        <begin position="81"/>
        <end position="92"/>
    </location>
</feature>
<organism evidence="4 5">
    <name type="scientific">Armadillidium nasatum</name>
    <dbReference type="NCBI Taxonomy" id="96803"/>
    <lineage>
        <taxon>Eukaryota</taxon>
        <taxon>Metazoa</taxon>
        <taxon>Ecdysozoa</taxon>
        <taxon>Arthropoda</taxon>
        <taxon>Crustacea</taxon>
        <taxon>Multicrustacea</taxon>
        <taxon>Malacostraca</taxon>
        <taxon>Eumalacostraca</taxon>
        <taxon>Peracarida</taxon>
        <taxon>Isopoda</taxon>
        <taxon>Oniscidea</taxon>
        <taxon>Crinocheta</taxon>
        <taxon>Armadillidiidae</taxon>
        <taxon>Armadillidium</taxon>
    </lineage>
</organism>
<feature type="compositionally biased region" description="Polar residues" evidence="2">
    <location>
        <begin position="714"/>
        <end position="742"/>
    </location>
</feature>
<feature type="region of interest" description="Disordered" evidence="2">
    <location>
        <begin position="114"/>
        <end position="159"/>
    </location>
</feature>
<feature type="compositionally biased region" description="Polar residues" evidence="2">
    <location>
        <begin position="430"/>
        <end position="454"/>
    </location>
</feature>
<sequence>MSWFETTAFASIAKNAFKEAQKKIDEALDIRDEHTASVGDSPTSPLSSTVKKQLKESSENFFANFGISNEVDSSKTDESTITKGDQSTSNDEIGNARLVGSIWGSFTGSFFENPKLDSKRSSEKASSLPVTPSEVVATQPPRSLSNITEKSRVDSSESSSIAKLSVEADSSTSVNSTQSPFLEEIQEPFLITSEKDLNKNDSLVHQNDSTGWEWGWDSSIMVMSSASGKQGEDLYLSRSESFYQEENLADDSFDTEGFAKSRLIVGSIDSDASSIKRDSLGSVNSNKSQCEIDALAPVVEEVFVDDKSSSFLPENSQISNESKMENFYISRPTELYPAEKTVESPDSIVVLDSTITSPVEHPCHENDLQTKPFGCSLQLESMLSSPESIEVIGSADSLDSPSSIEVISGTSTEISSPTTHEASNTLSEDFTAPASTVSNNNSDFDSKTSNSTTENAKEKESSWKGSQEDADSQAITKQPISSVTKNMHKEDKERVEHYSPQDIVGCLVEESKESFHSSTTSSSTLTVVDVTDSQMQDHENLLLSMNAGNIRKNLEDVDKDVRLENRSFSESSKEIETSDIKKEEFSMVDSAQTSTTILEMSSRSESSTDTVTASIESQHLTWSELTPLDDQTADLESTTIVKEVPEVQDLIEDAMDDTQSCRSFGNKSEDGNQIATDVTDSNSNIPREQSPSSSDRSDPLKVSSGHSSGDELETATSSDIEVISSPSIDGSSNGNSRSTFNIPSSMANKVWFTTQRGLRTFINDKVDFMPTTSSSYNSGNKKDNNGNGGGYSGETVPSSMTTSFTSISESEGDSPHMPHSDFLQLEASRVTQALLQDIDARGKGHRRNKSNLSETSESSSEPQTPEVEKLLKKINHLTDVLETREMKVLELSHVNASLQETNLNMKSRLEELERQRKGNDNTECLREEYTQRMVVMERKFQQALREKEAIKKQLEEYKAEAASRRSHAEVAKEIEEKDIIIEELRREGEKLSKQQLTYSNTVKKDKIESLSIELDRLRKTLKAKEDVERRQIDAVRQLTIATQKQEEEMKSLKAENTELEGKLSALKEALDTAYKEMNELQRSAACKDAEAQKAALSAEVSAREKVETALSEAQKQSKKEQTTLLAQIHELQDTLDQTELQYNRKERQMKAETQDLLHRLSEAESRADEISSSISAATRPLLRQMENLQATHAAQQTTWESMEESLTKRLSDAQNAATTSVKKEREAKEHLASLMTEVSSLHSQIATLQSDNTQLKTKLEVATLKATTLEEAKTREANQLEALKNSFAEEISDIKHERDVLEQQLEIEKTAVSAEKRKSASLQEQLKEKDKKIAQLQLVTQSGGGGESRLSSPRSSPTPSLSRLSVAGSVNDSYAGSHWGFPSKQDDVFDSSWTGPGRNNSIYDALRGNSAATVDALTSALRQREAQRESLAQELIQSSRQSEEQVLKLNELQDLHKVHKDLEQKYNALLQMYGEKVEEVEELRLDLDDVKEMYKLQIDQLMKT</sequence>
<feature type="compositionally biased region" description="Polar residues" evidence="2">
    <location>
        <begin position="795"/>
        <end position="809"/>
    </location>
</feature>
<comment type="caution">
    <text evidence="4">The sequence shown here is derived from an EMBL/GenBank/DDBJ whole genome shotgun (WGS) entry which is preliminary data.</text>
</comment>
<feature type="region of interest" description="Disordered" evidence="2">
    <location>
        <begin position="1340"/>
        <end position="1364"/>
    </location>
</feature>
<evidence type="ECO:0000259" key="3">
    <source>
        <dbReference type="Pfam" id="PF12325"/>
    </source>
</evidence>
<feature type="compositionally biased region" description="Low complexity" evidence="2">
    <location>
        <begin position="853"/>
        <end position="865"/>
    </location>
</feature>
<keyword evidence="1" id="KW-0175">Coiled coil</keyword>
<dbReference type="GO" id="GO:0005794">
    <property type="term" value="C:Golgi apparatus"/>
    <property type="evidence" value="ECO:0007669"/>
    <property type="project" value="TreeGrafter"/>
</dbReference>
<feature type="coiled-coil region" evidence="1">
    <location>
        <begin position="895"/>
        <end position="1155"/>
    </location>
</feature>
<feature type="compositionally biased region" description="Low complexity" evidence="2">
    <location>
        <begin position="1348"/>
        <end position="1364"/>
    </location>
</feature>
<evidence type="ECO:0000313" key="4">
    <source>
        <dbReference type="EMBL" id="KAB7493694.1"/>
    </source>
</evidence>
<gene>
    <name evidence="4" type="primary">TMF1</name>
    <name evidence="4" type="ORF">Anas_09286</name>
</gene>
<feature type="region of interest" description="Disordered" evidence="2">
    <location>
        <begin position="838"/>
        <end position="867"/>
    </location>
</feature>
<dbReference type="EMBL" id="SEYY01025058">
    <property type="protein sequence ID" value="KAB7493694.1"/>
    <property type="molecule type" value="Genomic_DNA"/>
</dbReference>
<accession>A0A5N5SHD5</accession>
<dbReference type="Pfam" id="PF12325">
    <property type="entry name" value="TMF_TATA_bd"/>
    <property type="match status" value="1"/>
</dbReference>
<reference evidence="4 5" key="1">
    <citation type="journal article" date="2019" name="PLoS Biol.">
        <title>Sex chromosomes control vertical transmission of feminizing Wolbachia symbionts in an isopod.</title>
        <authorList>
            <person name="Becking T."/>
            <person name="Chebbi M.A."/>
            <person name="Giraud I."/>
            <person name="Moumen B."/>
            <person name="Laverre T."/>
            <person name="Caubet Y."/>
            <person name="Peccoud J."/>
            <person name="Gilbert C."/>
            <person name="Cordaux R."/>
        </authorList>
    </citation>
    <scope>NUCLEOTIDE SEQUENCE [LARGE SCALE GENOMIC DNA]</scope>
    <source>
        <strain evidence="4">ANa2</strain>
        <tissue evidence="4">Whole body excluding digestive tract and cuticle</tissue>
    </source>
</reference>
<feature type="domain" description="TATA element modulatory factor 1 TATA binding" evidence="3">
    <location>
        <begin position="1416"/>
        <end position="1501"/>
    </location>
</feature>
<protein>
    <submittedName>
        <fullName evidence="4">TATA element modulatory factor</fullName>
    </submittedName>
</protein>
<evidence type="ECO:0000256" key="2">
    <source>
        <dbReference type="SAM" id="MobiDB-lite"/>
    </source>
</evidence>
<keyword evidence="5" id="KW-1185">Reference proteome</keyword>
<feature type="compositionally biased region" description="Basic and acidic residues" evidence="2">
    <location>
        <begin position="114"/>
        <end position="123"/>
    </location>
</feature>
<evidence type="ECO:0000313" key="5">
    <source>
        <dbReference type="Proteomes" id="UP000326759"/>
    </source>
</evidence>
<dbReference type="InterPro" id="IPR052602">
    <property type="entry name" value="Growth_transcription_reg"/>
</dbReference>
<feature type="region of interest" description="Disordered" evidence="2">
    <location>
        <begin position="72"/>
        <end position="93"/>
    </location>
</feature>
<dbReference type="GO" id="GO:0005783">
    <property type="term" value="C:endoplasmic reticulum"/>
    <property type="evidence" value="ECO:0007669"/>
    <property type="project" value="TreeGrafter"/>
</dbReference>
<feature type="compositionally biased region" description="Polar residues" evidence="2">
    <location>
        <begin position="659"/>
        <end position="694"/>
    </location>
</feature>
<evidence type="ECO:0000256" key="1">
    <source>
        <dbReference type="SAM" id="Coils"/>
    </source>
</evidence>
<feature type="coiled-coil region" evidence="1">
    <location>
        <begin position="1245"/>
        <end position="1339"/>
    </location>
</feature>
<feature type="region of interest" description="Disordered" evidence="2">
    <location>
        <begin position="659"/>
        <end position="742"/>
    </location>
</feature>
<dbReference type="PANTHER" id="PTHR46515:SF1">
    <property type="entry name" value="TATA ELEMENT MODULATORY FACTOR"/>
    <property type="match status" value="1"/>
</dbReference>
<feature type="region of interest" description="Disordered" evidence="2">
    <location>
        <begin position="768"/>
        <end position="820"/>
    </location>
</feature>
<feature type="coiled-coil region" evidence="1">
    <location>
        <begin position="1414"/>
        <end position="1500"/>
    </location>
</feature>
<dbReference type="InterPro" id="IPR022091">
    <property type="entry name" value="TMF_TATA-bd"/>
</dbReference>
<dbReference type="PANTHER" id="PTHR46515">
    <property type="entry name" value="TATA ELEMENT MODULATORY FACTOR TMF1"/>
    <property type="match status" value="1"/>
</dbReference>
<proteinExistence type="predicted"/>
<dbReference type="Proteomes" id="UP000326759">
    <property type="component" value="Unassembled WGS sequence"/>
</dbReference>
<feature type="region of interest" description="Disordered" evidence="2">
    <location>
        <begin position="430"/>
        <end position="478"/>
    </location>
</feature>
<name>A0A5N5SHD5_9CRUS</name>
<dbReference type="OrthoDB" id="74178at2759"/>